<feature type="compositionally biased region" description="Basic and acidic residues" evidence="1">
    <location>
        <begin position="13"/>
        <end position="25"/>
    </location>
</feature>
<reference evidence="2 3" key="1">
    <citation type="submission" date="2024-11" db="EMBL/GenBank/DDBJ databases">
        <title>Chromosome-level genome assembly of the freshwater bivalve Anodonta woodiana.</title>
        <authorList>
            <person name="Chen X."/>
        </authorList>
    </citation>
    <scope>NUCLEOTIDE SEQUENCE [LARGE SCALE GENOMIC DNA]</scope>
    <source>
        <strain evidence="2">MN2024</strain>
        <tissue evidence="2">Gills</tissue>
    </source>
</reference>
<dbReference type="PANTHER" id="PTHR34305:SF1">
    <property type="entry name" value="SWIM-TYPE DOMAIN-CONTAINING PROTEIN"/>
    <property type="match status" value="1"/>
</dbReference>
<evidence type="ECO:0000313" key="2">
    <source>
        <dbReference type="EMBL" id="KAL3863022.1"/>
    </source>
</evidence>
<comment type="caution">
    <text evidence="2">The sequence shown here is derived from an EMBL/GenBank/DDBJ whole genome shotgun (WGS) entry which is preliminary data.</text>
</comment>
<proteinExistence type="predicted"/>
<protein>
    <submittedName>
        <fullName evidence="2">Uncharacterized protein</fullName>
    </submittedName>
</protein>
<gene>
    <name evidence="2" type="ORF">ACJMK2_004804</name>
</gene>
<keyword evidence="3" id="KW-1185">Reference proteome</keyword>
<feature type="region of interest" description="Disordered" evidence="1">
    <location>
        <begin position="1"/>
        <end position="25"/>
    </location>
</feature>
<organism evidence="2 3">
    <name type="scientific">Sinanodonta woodiana</name>
    <name type="common">Chinese pond mussel</name>
    <name type="synonym">Anodonta woodiana</name>
    <dbReference type="NCBI Taxonomy" id="1069815"/>
    <lineage>
        <taxon>Eukaryota</taxon>
        <taxon>Metazoa</taxon>
        <taxon>Spiralia</taxon>
        <taxon>Lophotrochozoa</taxon>
        <taxon>Mollusca</taxon>
        <taxon>Bivalvia</taxon>
        <taxon>Autobranchia</taxon>
        <taxon>Heteroconchia</taxon>
        <taxon>Palaeoheterodonta</taxon>
        <taxon>Unionida</taxon>
        <taxon>Unionoidea</taxon>
        <taxon>Unionidae</taxon>
        <taxon>Unioninae</taxon>
        <taxon>Sinanodonta</taxon>
    </lineage>
</organism>
<dbReference type="AlphaFoldDB" id="A0ABD3VNE5"/>
<dbReference type="Proteomes" id="UP001634394">
    <property type="component" value="Unassembled WGS sequence"/>
</dbReference>
<accession>A0ABD3VNE5</accession>
<name>A0ABD3VNE5_SINWO</name>
<evidence type="ECO:0000256" key="1">
    <source>
        <dbReference type="SAM" id="MobiDB-lite"/>
    </source>
</evidence>
<dbReference type="EMBL" id="JBJQND010000010">
    <property type="protein sequence ID" value="KAL3863022.1"/>
    <property type="molecule type" value="Genomic_DNA"/>
</dbReference>
<evidence type="ECO:0000313" key="3">
    <source>
        <dbReference type="Proteomes" id="UP001634394"/>
    </source>
</evidence>
<sequence>MDKISHNSTYDDEPARAEERSNKKYPEVGRKDATYLFLWFDPQNYGHCYGYHMIPGHEGRKDPAYSAYAYMENAPEEIFYDFSCQLEEYCLNREPGFWKNTRFFMIRFMAFPICVHQRTSHHVSCC</sequence>
<dbReference type="PANTHER" id="PTHR34305">
    <property type="entry name" value="EXPRESSED PROTEIN"/>
    <property type="match status" value="1"/>
</dbReference>